<name>A0A9K3CQ35_9EUKA</name>
<dbReference type="Pfam" id="PF02886">
    <property type="entry name" value="LBP_BPI_CETP_C"/>
    <property type="match status" value="1"/>
</dbReference>
<dbReference type="PANTHER" id="PTHR10504:SF131">
    <property type="entry name" value="BPI2 DOMAIN-CONTAINING PROTEIN"/>
    <property type="match status" value="1"/>
</dbReference>
<feature type="coiled-coil region" evidence="1">
    <location>
        <begin position="123"/>
        <end position="150"/>
    </location>
</feature>
<dbReference type="AlphaFoldDB" id="A0A9K3CQ35"/>
<gene>
    <name evidence="3" type="ORF">KIPB_001473</name>
</gene>
<dbReference type="SUPFAM" id="SSF55394">
    <property type="entry name" value="Bactericidal permeability-increasing protein, BPI"/>
    <property type="match status" value="1"/>
</dbReference>
<dbReference type="SMART" id="SM00329">
    <property type="entry name" value="BPI2"/>
    <property type="match status" value="1"/>
</dbReference>
<evidence type="ECO:0000256" key="1">
    <source>
        <dbReference type="SAM" id="Coils"/>
    </source>
</evidence>
<comment type="caution">
    <text evidence="3">The sequence shown here is derived from an EMBL/GenBank/DDBJ whole genome shotgun (WGS) entry which is preliminary data.</text>
</comment>
<evidence type="ECO:0000313" key="4">
    <source>
        <dbReference type="Proteomes" id="UP000265618"/>
    </source>
</evidence>
<evidence type="ECO:0000313" key="3">
    <source>
        <dbReference type="EMBL" id="GIQ80642.1"/>
    </source>
</evidence>
<dbReference type="GO" id="GO:0008289">
    <property type="term" value="F:lipid binding"/>
    <property type="evidence" value="ECO:0007669"/>
    <property type="project" value="InterPro"/>
</dbReference>
<feature type="domain" description="Lipid-binding serum glycoprotein C-terminal" evidence="2">
    <location>
        <begin position="277"/>
        <end position="489"/>
    </location>
</feature>
<evidence type="ECO:0000259" key="2">
    <source>
        <dbReference type="SMART" id="SM00329"/>
    </source>
</evidence>
<dbReference type="PANTHER" id="PTHR10504">
    <property type="entry name" value="BACTERICIDAL PERMEABILITY-INCREASING BPI PROTEIN-RELATED"/>
    <property type="match status" value="1"/>
</dbReference>
<protein>
    <recommendedName>
        <fullName evidence="2">Lipid-binding serum glycoprotein C-terminal domain-containing protein</fullName>
    </recommendedName>
</protein>
<reference evidence="3 4" key="1">
    <citation type="journal article" date="2018" name="PLoS ONE">
        <title>The draft genome of Kipferlia bialata reveals reductive genome evolution in fornicate parasites.</title>
        <authorList>
            <person name="Tanifuji G."/>
            <person name="Takabayashi S."/>
            <person name="Kume K."/>
            <person name="Takagi M."/>
            <person name="Nakayama T."/>
            <person name="Kamikawa R."/>
            <person name="Inagaki Y."/>
            <person name="Hashimoto T."/>
        </authorList>
    </citation>
    <scope>NUCLEOTIDE SEQUENCE [LARGE SCALE GENOMIC DNA]</scope>
    <source>
        <strain evidence="3">NY0173</strain>
    </source>
</reference>
<dbReference type="InterPro" id="IPR001124">
    <property type="entry name" value="Lipid-bd_serum_glycop_C"/>
</dbReference>
<keyword evidence="1" id="KW-0175">Coiled coil</keyword>
<feature type="coiled-coil region" evidence="1">
    <location>
        <begin position="177"/>
        <end position="204"/>
    </location>
</feature>
<keyword evidence="4" id="KW-1185">Reference proteome</keyword>
<dbReference type="InterPro" id="IPR032942">
    <property type="entry name" value="BPI/LBP/Plunc"/>
</dbReference>
<sequence length="495" mass="54326">MFDPSSTLVISLTLIRSGTGLNAVYRLNGKRTPSASVRSFLHANSALLTFPASYIRQNTVSELFGTGGTGSSAVSDTVSTVRVLQAVTGGSDDSAEKGIREKLDRTLVAQRSTKVSIDAMEARIEAQRRTRQLRQTIDRLETAIQAERERLTAGAVLEIGAALFRREGQICAIQHALTVAEGERERAQETVEGLAARVEDAIEDSLPDAILDVSQDELATMDYLVPIDDHEFVSFYLTGDPVVTSDALSLYCEGKFGQYDDPSWDYPLTIVPHTLSNGDFTTMQLVITEDVPNSILALSTDRGNLSYNITNADVGSDFEKWWPLTIRSLAVFMPGLRDIFPDQDMEFYMQLEPSMYPTVSFSDADGMALSADATISAIACDGYQTDIFDLDLHLALSLEPMLFSNATDVYISATIGFEDMDLDTVYTITDSIDLSGIGDVIDVLFEYVLIPLWNDLFEVIGGIPLPMVPGVQFVNSSFLYGDRLFQIATDFAFTI</sequence>
<accession>A0A9K3CQ35</accession>
<dbReference type="InterPro" id="IPR017943">
    <property type="entry name" value="Bactericidal_perm-incr_a/b_dom"/>
</dbReference>
<dbReference type="Gene3D" id="3.15.20.10">
    <property type="entry name" value="Bactericidal permeability-increasing protein, domain 2"/>
    <property type="match status" value="1"/>
</dbReference>
<organism evidence="3 4">
    <name type="scientific">Kipferlia bialata</name>
    <dbReference type="NCBI Taxonomy" id="797122"/>
    <lineage>
        <taxon>Eukaryota</taxon>
        <taxon>Metamonada</taxon>
        <taxon>Carpediemonas-like organisms</taxon>
        <taxon>Kipferlia</taxon>
    </lineage>
</organism>
<dbReference type="Proteomes" id="UP000265618">
    <property type="component" value="Unassembled WGS sequence"/>
</dbReference>
<dbReference type="EMBL" id="BDIP01000211">
    <property type="protein sequence ID" value="GIQ80642.1"/>
    <property type="molecule type" value="Genomic_DNA"/>
</dbReference>
<proteinExistence type="predicted"/>